<reference evidence="2" key="2">
    <citation type="submission" date="2021-04" db="EMBL/GenBank/DDBJ databases">
        <title>Saccharothrix algeriensis WGS.</title>
        <authorList>
            <person name="Stuskova K."/>
            <person name="Hakalova E."/>
            <person name="Tebbal A.B."/>
            <person name="Eichmeier A."/>
        </authorList>
    </citation>
    <scope>NUCLEOTIDE SEQUENCE</scope>
    <source>
        <strain evidence="2">NRRL B-24137</strain>
    </source>
</reference>
<evidence type="ECO:0000313" key="1">
    <source>
        <dbReference type="EMBL" id="MBM7813903.1"/>
    </source>
</evidence>
<evidence type="ECO:0000313" key="2">
    <source>
        <dbReference type="EMBL" id="QTR02333.1"/>
    </source>
</evidence>
<proteinExistence type="predicted"/>
<dbReference type="Gene3D" id="2.40.350.10">
    <property type="entry name" value="SO1590-like"/>
    <property type="match status" value="1"/>
</dbReference>
<dbReference type="InterPro" id="IPR023159">
    <property type="entry name" value="SO1590-like_sf"/>
</dbReference>
<evidence type="ECO:0000313" key="3">
    <source>
        <dbReference type="Proteomes" id="UP000671828"/>
    </source>
</evidence>
<organism evidence="2 3">
    <name type="scientific">Saccharothrix algeriensis</name>
    <dbReference type="NCBI Taxonomy" id="173560"/>
    <lineage>
        <taxon>Bacteria</taxon>
        <taxon>Bacillati</taxon>
        <taxon>Actinomycetota</taxon>
        <taxon>Actinomycetes</taxon>
        <taxon>Pseudonocardiales</taxon>
        <taxon>Pseudonocardiaceae</taxon>
        <taxon>Saccharothrix</taxon>
    </lineage>
</organism>
<dbReference type="RefSeq" id="WP_204844482.1">
    <property type="nucleotide sequence ID" value="NZ_JAFBCL010000001.1"/>
</dbReference>
<dbReference type="InterPro" id="IPR021607">
    <property type="entry name" value="DUF3224"/>
</dbReference>
<evidence type="ECO:0000313" key="4">
    <source>
        <dbReference type="Proteomes" id="UP001195724"/>
    </source>
</evidence>
<dbReference type="SUPFAM" id="SSF159238">
    <property type="entry name" value="SO1590-like"/>
    <property type="match status" value="1"/>
</dbReference>
<protein>
    <submittedName>
        <fullName evidence="2">DUF3224 domain-containing protein</fullName>
    </submittedName>
</protein>
<reference evidence="1 4" key="1">
    <citation type="submission" date="2021-01" db="EMBL/GenBank/DDBJ databases">
        <title>Sequencing the genomes of 1000 actinobacteria strains.</title>
        <authorList>
            <person name="Klenk H.-P."/>
        </authorList>
    </citation>
    <scope>NUCLEOTIDE SEQUENCE [LARGE SCALE GENOMIC DNA]</scope>
    <source>
        <strain evidence="1 4">DSM 44581</strain>
    </source>
</reference>
<name>A0A8T8HUT0_9PSEU</name>
<dbReference type="Pfam" id="PF11528">
    <property type="entry name" value="DUF3224"/>
    <property type="match status" value="1"/>
</dbReference>
<gene>
    <name evidence="2" type="ORF">J7S33_24710</name>
    <name evidence="1" type="ORF">JOE68_004768</name>
</gene>
<dbReference type="AlphaFoldDB" id="A0A8T8HUT0"/>
<keyword evidence="4" id="KW-1185">Reference proteome</keyword>
<dbReference type="Proteomes" id="UP000671828">
    <property type="component" value="Chromosome"/>
</dbReference>
<dbReference type="EMBL" id="JAFBCL010000001">
    <property type="protein sequence ID" value="MBM7813903.1"/>
    <property type="molecule type" value="Genomic_DNA"/>
</dbReference>
<dbReference type="EMBL" id="CP072788">
    <property type="protein sequence ID" value="QTR02333.1"/>
    <property type="molecule type" value="Genomic_DNA"/>
</dbReference>
<sequence length="134" mass="14265">MENRATGTAEMKSWDEHTWDGRRYDEVTGPKQTAGGMACAYRGALEGSGEMRFVMSYADDASCRFTGYEVVTGVLSGRAGTFVLEHVGGFGDGMARSAFTVVSATADLTGLTGNGTIEWPPGETGRYSAVFELP</sequence>
<dbReference type="Proteomes" id="UP001195724">
    <property type="component" value="Unassembled WGS sequence"/>
</dbReference>
<accession>A0A8T8HUT0</accession>